<proteinExistence type="inferred from homology"/>
<dbReference type="Gene3D" id="1.20.200.10">
    <property type="entry name" value="Fumarase/aspartase (Central domain)"/>
    <property type="match status" value="1"/>
</dbReference>
<dbReference type="Gene3D" id="1.10.40.30">
    <property type="entry name" value="Fumarase/aspartase (C-terminal domain)"/>
    <property type="match status" value="1"/>
</dbReference>
<dbReference type="InterPro" id="IPR022761">
    <property type="entry name" value="Fumarate_lyase_N"/>
</dbReference>
<evidence type="ECO:0000256" key="1">
    <source>
        <dbReference type="ARBA" id="ARBA00023239"/>
    </source>
</evidence>
<evidence type="ECO:0000256" key="3">
    <source>
        <dbReference type="SAM" id="MobiDB-lite"/>
    </source>
</evidence>
<comment type="similarity">
    <text evidence="2">Belongs to the class-II fumarase/aspartase family.</text>
</comment>
<accession>A0A2N7RZZ4</accession>
<evidence type="ECO:0000313" key="6">
    <source>
        <dbReference type="Proteomes" id="UP000235739"/>
    </source>
</evidence>
<comment type="caution">
    <text evidence="5">The sequence shown here is derived from an EMBL/GenBank/DDBJ whole genome shotgun (WGS) entry which is preliminary data.</text>
</comment>
<gene>
    <name evidence="5" type="ORF">CIK84_12200</name>
</gene>
<keyword evidence="1" id="KW-0456">Lyase</keyword>
<protein>
    <submittedName>
        <fullName evidence="5">3-carboxy-cis,cis-muconate cycloisomerase</fullName>
    </submittedName>
</protein>
<dbReference type="PRINTS" id="PR00149">
    <property type="entry name" value="FUMRATELYASE"/>
</dbReference>
<dbReference type="RefSeq" id="WP_102598635.1">
    <property type="nucleotide sequence ID" value="NZ_JABUYH010000012.1"/>
</dbReference>
<keyword evidence="5" id="KW-0413">Isomerase</keyword>
<dbReference type="InterPro" id="IPR024083">
    <property type="entry name" value="Fumarase/histidase_N"/>
</dbReference>
<dbReference type="Proteomes" id="UP000235739">
    <property type="component" value="Unassembled WGS sequence"/>
</dbReference>
<sequence length="468" mass="48676">MDGADYGVLAPAWAGTAAASLASDASFVQAMLDAEAGWVQVQADAGLCSVQDAQAVREVASVDRYDLALLASRTPDGANALIPLLGMMRDLLKHDGAAATAGTALHRGATSQDIIDTALMLVLSKTLTLTLADLRSTAGGLAALAQAHRGTVCIARSLTQHALPTTLGWKAASWLSAVLDAEHQLDAASGQLRLQWGGAVGTLASLEQLLSSHPEPTATSQLLSSQLADLLGLEDPGTPWHTNRMPILQLGSALGAAIAALGTLGADVLTASRPEIGELSEPREAGKGGSSAMPHKQNPVRSVLLRNAAFSAPGLLSTLFTAAGTAVDERPDGSWHAEWSALRELARLAAGAAQHGAFLANGLSVNHRAIERNLALGGDAVLSERVATVLAPLVVGGKPAIQALVHRSMDGDLPLRELLRLEIPMHDLSDQDLDRLLDPAGYLGAADRFTATVLAEYSARKELWQSQN</sequence>
<reference evidence="5 6" key="1">
    <citation type="journal article" date="2017" name="Elife">
        <title>Extensive horizontal gene transfer in cheese-associated bacteria.</title>
        <authorList>
            <person name="Bonham K.S."/>
            <person name="Wolfe B.E."/>
            <person name="Dutton R.J."/>
        </authorList>
    </citation>
    <scope>NUCLEOTIDE SEQUENCE [LARGE SCALE GENOMIC DNA]</scope>
    <source>
        <strain evidence="5 6">JB182</strain>
    </source>
</reference>
<dbReference type="InterPro" id="IPR000362">
    <property type="entry name" value="Fumarate_lyase_fam"/>
</dbReference>
<feature type="region of interest" description="Disordered" evidence="3">
    <location>
        <begin position="277"/>
        <end position="296"/>
    </location>
</feature>
<dbReference type="PANTHER" id="PTHR43172:SF2">
    <property type="entry name" value="ADENYLOSUCCINATE LYASE C-TERMINAL DOMAIN-CONTAINING PROTEIN"/>
    <property type="match status" value="1"/>
</dbReference>
<dbReference type="InterPro" id="IPR008948">
    <property type="entry name" value="L-Aspartase-like"/>
</dbReference>
<dbReference type="SUPFAM" id="SSF48557">
    <property type="entry name" value="L-aspartase-like"/>
    <property type="match status" value="1"/>
</dbReference>
<dbReference type="Pfam" id="PF00206">
    <property type="entry name" value="Lyase_1"/>
    <property type="match status" value="1"/>
</dbReference>
<dbReference type="GO" id="GO:0016853">
    <property type="term" value="F:isomerase activity"/>
    <property type="evidence" value="ECO:0007669"/>
    <property type="project" value="UniProtKB-KW"/>
</dbReference>
<name>A0A2N7RZZ4_9MICC</name>
<dbReference type="InterPro" id="IPR020557">
    <property type="entry name" value="Fumarate_lyase_CS"/>
</dbReference>
<dbReference type="PANTHER" id="PTHR43172">
    <property type="entry name" value="ADENYLOSUCCINATE LYASE"/>
    <property type="match status" value="1"/>
</dbReference>
<dbReference type="Gene3D" id="1.10.275.10">
    <property type="entry name" value="Fumarase/aspartase (N-terminal domain)"/>
    <property type="match status" value="1"/>
</dbReference>
<dbReference type="EMBL" id="PNQX01000002">
    <property type="protein sequence ID" value="PMQ19447.1"/>
    <property type="molecule type" value="Genomic_DNA"/>
</dbReference>
<dbReference type="PROSITE" id="PS00163">
    <property type="entry name" value="FUMARATE_LYASES"/>
    <property type="match status" value="1"/>
</dbReference>
<dbReference type="GO" id="GO:0016829">
    <property type="term" value="F:lyase activity"/>
    <property type="evidence" value="ECO:0007669"/>
    <property type="project" value="UniProtKB-KW"/>
</dbReference>
<dbReference type="AlphaFoldDB" id="A0A2N7RZZ4"/>
<dbReference type="SMART" id="SM00998">
    <property type="entry name" value="ADSL_C"/>
    <property type="match status" value="1"/>
</dbReference>
<feature type="domain" description="Adenylosuccinate lyase C-terminal" evidence="4">
    <location>
        <begin position="378"/>
        <end position="454"/>
    </location>
</feature>
<evidence type="ECO:0000313" key="5">
    <source>
        <dbReference type="EMBL" id="PMQ19447.1"/>
    </source>
</evidence>
<evidence type="ECO:0000259" key="4">
    <source>
        <dbReference type="SMART" id="SM00998"/>
    </source>
</evidence>
<dbReference type="InterPro" id="IPR019468">
    <property type="entry name" value="AdenyloSucc_lyase_C"/>
</dbReference>
<evidence type="ECO:0000256" key="2">
    <source>
        <dbReference type="ARBA" id="ARBA00034772"/>
    </source>
</evidence>
<organism evidence="5 6">
    <name type="scientific">Glutamicibacter arilaitensis</name>
    <dbReference type="NCBI Taxonomy" id="256701"/>
    <lineage>
        <taxon>Bacteria</taxon>
        <taxon>Bacillati</taxon>
        <taxon>Actinomycetota</taxon>
        <taxon>Actinomycetes</taxon>
        <taxon>Micrococcales</taxon>
        <taxon>Micrococcaceae</taxon>
        <taxon>Glutamicibacter</taxon>
    </lineage>
</organism>